<dbReference type="Proteomes" id="UP001165565">
    <property type="component" value="Unassembled WGS sequence"/>
</dbReference>
<evidence type="ECO:0000259" key="2">
    <source>
        <dbReference type="PROSITE" id="PS50110"/>
    </source>
</evidence>
<evidence type="ECO:0000256" key="1">
    <source>
        <dbReference type="PROSITE-ProRule" id="PRU00169"/>
    </source>
</evidence>
<comment type="caution">
    <text evidence="3">The sequence shown here is derived from an EMBL/GenBank/DDBJ whole genome shotgun (WGS) entry which is preliminary data.</text>
</comment>
<gene>
    <name evidence="3" type="ORF">NEE01_03230</name>
</gene>
<dbReference type="SUPFAM" id="SSF52172">
    <property type="entry name" value="CheY-like"/>
    <property type="match status" value="1"/>
</dbReference>
<proteinExistence type="predicted"/>
<sequence length="123" mass="12898">MSGPPLILVAEDDSIIALGLELAIIDQGGVVLGPFASVRGALAALDLRMPHAAILDGELKDGIVTPVALRLLTSATPVIIHSGKMVPREILEEYPSVTTISKPASPKTVISRIFEIVHNRSSG</sequence>
<dbReference type="AlphaFoldDB" id="A0AA41Z718"/>
<protein>
    <submittedName>
        <fullName evidence="3">Response regulator</fullName>
    </submittedName>
</protein>
<reference evidence="3" key="1">
    <citation type="submission" date="2022-06" db="EMBL/GenBank/DDBJ databases">
        <title>Sphingomonas sp. nov. isolated from rhizosphere soil of tomato.</title>
        <authorList>
            <person name="Dong H."/>
            <person name="Gao R."/>
        </authorList>
    </citation>
    <scope>NUCLEOTIDE SEQUENCE</scope>
    <source>
        <strain evidence="3">MMSM24</strain>
    </source>
</reference>
<dbReference type="GO" id="GO:0000160">
    <property type="term" value="P:phosphorelay signal transduction system"/>
    <property type="evidence" value="ECO:0007669"/>
    <property type="project" value="InterPro"/>
</dbReference>
<dbReference type="EMBL" id="JANFAV010000001">
    <property type="protein sequence ID" value="MCW6533791.1"/>
    <property type="molecule type" value="Genomic_DNA"/>
</dbReference>
<evidence type="ECO:0000313" key="3">
    <source>
        <dbReference type="EMBL" id="MCW6533791.1"/>
    </source>
</evidence>
<keyword evidence="4" id="KW-1185">Reference proteome</keyword>
<dbReference type="PROSITE" id="PS50110">
    <property type="entry name" value="RESPONSE_REGULATORY"/>
    <property type="match status" value="1"/>
</dbReference>
<accession>A0AA41Z718</accession>
<keyword evidence="1" id="KW-0597">Phosphoprotein</keyword>
<evidence type="ECO:0000313" key="4">
    <source>
        <dbReference type="Proteomes" id="UP001165565"/>
    </source>
</evidence>
<dbReference type="InterPro" id="IPR011006">
    <property type="entry name" value="CheY-like_superfamily"/>
</dbReference>
<dbReference type="InterPro" id="IPR001789">
    <property type="entry name" value="Sig_transdc_resp-reg_receiver"/>
</dbReference>
<dbReference type="RefSeq" id="WP_179514725.1">
    <property type="nucleotide sequence ID" value="NZ_JANFAV010000001.1"/>
</dbReference>
<dbReference type="Gene3D" id="3.40.50.2300">
    <property type="match status" value="1"/>
</dbReference>
<organism evidence="3 4">
    <name type="scientific">Sphingomonas lycopersici</name>
    <dbReference type="NCBI Taxonomy" id="2951807"/>
    <lineage>
        <taxon>Bacteria</taxon>
        <taxon>Pseudomonadati</taxon>
        <taxon>Pseudomonadota</taxon>
        <taxon>Alphaproteobacteria</taxon>
        <taxon>Sphingomonadales</taxon>
        <taxon>Sphingomonadaceae</taxon>
        <taxon>Sphingomonas</taxon>
    </lineage>
</organism>
<name>A0AA41Z718_9SPHN</name>
<feature type="modified residue" description="4-aspartylphosphate" evidence="1">
    <location>
        <position position="56"/>
    </location>
</feature>
<feature type="domain" description="Response regulatory" evidence="2">
    <location>
        <begin position="6"/>
        <end position="117"/>
    </location>
</feature>